<dbReference type="PANTHER" id="PTHR43280:SF34">
    <property type="entry name" value="ARAC-FAMILY TRANSCRIPTIONAL REGULATOR"/>
    <property type="match status" value="1"/>
</dbReference>
<proteinExistence type="predicted"/>
<dbReference type="EMBL" id="DYVE01000072">
    <property type="protein sequence ID" value="HJG27567.1"/>
    <property type="molecule type" value="Genomic_DNA"/>
</dbReference>
<dbReference type="PRINTS" id="PR00032">
    <property type="entry name" value="HTHARAC"/>
</dbReference>
<name>A0A921LN91_9FIRM</name>
<comment type="caution">
    <text evidence="6">The sequence shown here is derived from an EMBL/GenBank/DDBJ whole genome shotgun (WGS) entry which is preliminary data.</text>
</comment>
<dbReference type="PROSITE" id="PS00041">
    <property type="entry name" value="HTH_ARAC_FAMILY_1"/>
    <property type="match status" value="1"/>
</dbReference>
<gene>
    <name evidence="6" type="ORF">K8V20_02825</name>
</gene>
<dbReference type="AlphaFoldDB" id="A0A921LN91"/>
<dbReference type="PROSITE" id="PS01124">
    <property type="entry name" value="HTH_ARAC_FAMILY_2"/>
    <property type="match status" value="1"/>
</dbReference>
<dbReference type="SMART" id="SM00342">
    <property type="entry name" value="HTH_ARAC"/>
    <property type="match status" value="1"/>
</dbReference>
<dbReference type="InterPro" id="IPR009057">
    <property type="entry name" value="Homeodomain-like_sf"/>
</dbReference>
<reference evidence="6" key="2">
    <citation type="submission" date="2021-09" db="EMBL/GenBank/DDBJ databases">
        <authorList>
            <person name="Gilroy R."/>
        </authorList>
    </citation>
    <scope>NUCLEOTIDE SEQUENCE</scope>
    <source>
        <strain evidence="6">ChiBcec21-2208</strain>
    </source>
</reference>
<reference evidence="6" key="1">
    <citation type="journal article" date="2021" name="PeerJ">
        <title>Extensive microbial diversity within the chicken gut microbiome revealed by metagenomics and culture.</title>
        <authorList>
            <person name="Gilroy R."/>
            <person name="Ravi A."/>
            <person name="Getino M."/>
            <person name="Pursley I."/>
            <person name="Horton D.L."/>
            <person name="Alikhan N.F."/>
            <person name="Baker D."/>
            <person name="Gharbi K."/>
            <person name="Hall N."/>
            <person name="Watson M."/>
            <person name="Adriaenssens E.M."/>
            <person name="Foster-Nyarko E."/>
            <person name="Jarju S."/>
            <person name="Secka A."/>
            <person name="Antonio M."/>
            <person name="Oren A."/>
            <person name="Chaudhuri R.R."/>
            <person name="La Ragione R."/>
            <person name="Hildebrand F."/>
            <person name="Pallen M.J."/>
        </authorList>
    </citation>
    <scope>NUCLEOTIDE SEQUENCE</scope>
    <source>
        <strain evidence="6">ChiBcec21-2208</strain>
    </source>
</reference>
<dbReference type="Proteomes" id="UP000782880">
    <property type="component" value="Unassembled WGS sequence"/>
</dbReference>
<dbReference type="InterPro" id="IPR018060">
    <property type="entry name" value="HTH_AraC"/>
</dbReference>
<evidence type="ECO:0000313" key="7">
    <source>
        <dbReference type="Proteomes" id="UP000782880"/>
    </source>
</evidence>
<dbReference type="Pfam" id="PF12833">
    <property type="entry name" value="HTH_18"/>
    <property type="match status" value="1"/>
</dbReference>
<keyword evidence="2" id="KW-0238">DNA-binding</keyword>
<dbReference type="Gene3D" id="1.10.10.60">
    <property type="entry name" value="Homeodomain-like"/>
    <property type="match status" value="2"/>
</dbReference>
<dbReference type="GO" id="GO:0003700">
    <property type="term" value="F:DNA-binding transcription factor activity"/>
    <property type="evidence" value="ECO:0007669"/>
    <property type="project" value="InterPro"/>
</dbReference>
<organism evidence="6 7">
    <name type="scientific">Subdoligranulum variabile</name>
    <dbReference type="NCBI Taxonomy" id="214851"/>
    <lineage>
        <taxon>Bacteria</taxon>
        <taxon>Bacillati</taxon>
        <taxon>Bacillota</taxon>
        <taxon>Clostridia</taxon>
        <taxon>Eubacteriales</taxon>
        <taxon>Oscillospiraceae</taxon>
        <taxon>Subdoligranulum</taxon>
    </lineage>
</organism>
<evidence type="ECO:0000256" key="3">
    <source>
        <dbReference type="ARBA" id="ARBA00023163"/>
    </source>
</evidence>
<keyword evidence="1" id="KW-0805">Transcription regulation</keyword>
<dbReference type="GO" id="GO:0043565">
    <property type="term" value="F:sequence-specific DNA binding"/>
    <property type="evidence" value="ECO:0007669"/>
    <property type="project" value="InterPro"/>
</dbReference>
<keyword evidence="3" id="KW-0804">Transcription</keyword>
<dbReference type="InterPro" id="IPR018062">
    <property type="entry name" value="HTH_AraC-typ_CS"/>
</dbReference>
<evidence type="ECO:0000256" key="2">
    <source>
        <dbReference type="ARBA" id="ARBA00023125"/>
    </source>
</evidence>
<evidence type="ECO:0000259" key="5">
    <source>
        <dbReference type="PROSITE" id="PS01124"/>
    </source>
</evidence>
<evidence type="ECO:0000313" key="6">
    <source>
        <dbReference type="EMBL" id="HJG27567.1"/>
    </source>
</evidence>
<protein>
    <submittedName>
        <fullName evidence="6">AraC family transcriptional regulator</fullName>
    </submittedName>
</protein>
<accession>A0A921LN91</accession>
<sequence length="445" mass="51388">MEPRSLEIFDKALSVVGLKVQVVRNREDGLPLLDGRLRGMLFESFSYAAAFDFLLRRVQNDMMIHLRDEYDLQYFYLSVPPEQTDSQEQEILAIGPLQSKPHTREETLAILERNHLPGKLLTELWEFYNTLPAIEDVDAVECLILYLASGVFARPYHLNRFPELDGAFPVSYEKVREVHENPRQVWTDIEQRYSLENRLLEAIGAGDFEKAREQYGKLQRCNIPARAENPLDDWRHRTVILNSLCRKAVEVAGVHPLYIDDLSTRFAYEISRRGTVQELDQLMASMIRGYCTLVNDHAMKGYSPIVKQIISYIDSHYIEELSLAYFAKMFNMSKTYLSNLFRKETGTTLTEFIHQVRLRRAILLLNASSLSITAIATACGYNDINYFIRRFRKAYGLSPKQYQKVMQQTAFLYEKEENPGGEEEKQSLDAAEAEENCADCTTLEP</sequence>
<dbReference type="PANTHER" id="PTHR43280">
    <property type="entry name" value="ARAC-FAMILY TRANSCRIPTIONAL REGULATOR"/>
    <property type="match status" value="1"/>
</dbReference>
<dbReference type="InterPro" id="IPR020449">
    <property type="entry name" value="Tscrpt_reg_AraC-type_HTH"/>
</dbReference>
<dbReference type="SUPFAM" id="SSF46689">
    <property type="entry name" value="Homeodomain-like"/>
    <property type="match status" value="2"/>
</dbReference>
<evidence type="ECO:0000256" key="4">
    <source>
        <dbReference type="SAM" id="MobiDB-lite"/>
    </source>
</evidence>
<feature type="domain" description="HTH araC/xylS-type" evidence="5">
    <location>
        <begin position="307"/>
        <end position="405"/>
    </location>
</feature>
<evidence type="ECO:0000256" key="1">
    <source>
        <dbReference type="ARBA" id="ARBA00023015"/>
    </source>
</evidence>
<feature type="region of interest" description="Disordered" evidence="4">
    <location>
        <begin position="416"/>
        <end position="445"/>
    </location>
</feature>
<feature type="compositionally biased region" description="Basic and acidic residues" evidence="4">
    <location>
        <begin position="416"/>
        <end position="427"/>
    </location>
</feature>